<evidence type="ECO:0000256" key="1">
    <source>
        <dbReference type="ARBA" id="ARBA00022741"/>
    </source>
</evidence>
<organism evidence="5 6">
    <name type="scientific">Halopseudomonas salegens</name>
    <dbReference type="NCBI Taxonomy" id="1434072"/>
    <lineage>
        <taxon>Bacteria</taxon>
        <taxon>Pseudomonadati</taxon>
        <taxon>Pseudomonadota</taxon>
        <taxon>Gammaproteobacteria</taxon>
        <taxon>Pseudomonadales</taxon>
        <taxon>Pseudomonadaceae</taxon>
        <taxon>Halopseudomonas</taxon>
    </lineage>
</organism>
<protein>
    <submittedName>
        <fullName evidence="5">Sensor histidine kinase inhibitor, KipI family</fullName>
    </submittedName>
</protein>
<dbReference type="STRING" id="1434072.SAMN05216210_3109"/>
<dbReference type="SUPFAM" id="SSF160467">
    <property type="entry name" value="PH0987 N-terminal domain-like"/>
    <property type="match status" value="1"/>
</dbReference>
<evidence type="ECO:0000256" key="3">
    <source>
        <dbReference type="ARBA" id="ARBA00022840"/>
    </source>
</evidence>
<dbReference type="RefSeq" id="WP_092388688.1">
    <property type="nucleotide sequence ID" value="NZ_LT629787.1"/>
</dbReference>
<dbReference type="SUPFAM" id="SSF50891">
    <property type="entry name" value="Cyclophilin-like"/>
    <property type="match status" value="1"/>
</dbReference>
<dbReference type="InterPro" id="IPR029000">
    <property type="entry name" value="Cyclophilin-like_dom_sf"/>
</dbReference>
<feature type="domain" description="Carboxyltransferase" evidence="4">
    <location>
        <begin position="3"/>
        <end position="204"/>
    </location>
</feature>
<evidence type="ECO:0000259" key="4">
    <source>
        <dbReference type="SMART" id="SM00796"/>
    </source>
</evidence>
<dbReference type="EMBL" id="LT629787">
    <property type="protein sequence ID" value="SDU32315.1"/>
    <property type="molecule type" value="Genomic_DNA"/>
</dbReference>
<gene>
    <name evidence="5" type="ORF">SAMN05216210_3109</name>
</gene>
<evidence type="ECO:0000313" key="6">
    <source>
        <dbReference type="Proteomes" id="UP000243924"/>
    </source>
</evidence>
<keyword evidence="2" id="KW-0378">Hydrolase</keyword>
<dbReference type="Proteomes" id="UP000243924">
    <property type="component" value="Chromosome I"/>
</dbReference>
<dbReference type="OrthoDB" id="9778567at2"/>
<keyword evidence="6" id="KW-1185">Reference proteome</keyword>
<dbReference type="AlphaFoldDB" id="A0A1H2HKE1"/>
<dbReference type="Gene3D" id="2.40.100.10">
    <property type="entry name" value="Cyclophilin-like"/>
    <property type="match status" value="1"/>
</dbReference>
<proteinExistence type="predicted"/>
<evidence type="ECO:0000313" key="5">
    <source>
        <dbReference type="EMBL" id="SDU32315.1"/>
    </source>
</evidence>
<sequence length="234" mass="25488">MKPRIERVAVDALCVHLGDSIDADLLPWLQAADQALRQRFGACLIDLVPAYTTLLLHYDLMQLSDNQARAWIDQALHALQPISASAGKQHELPVWYDPSVGPDLAQTAGHLGCSQSELIRLHSRPVYQVYALGFAPGFAYLGLLDPALALPRLATPRQQVPAGSVAIAERQTAIYPLPSPGGWHLLGRMPLPLFDPHTAPYSLLQPGDQVKMVPVERDEFIRLGGDPTPCGETA</sequence>
<dbReference type="GO" id="GO:0005524">
    <property type="term" value="F:ATP binding"/>
    <property type="evidence" value="ECO:0007669"/>
    <property type="project" value="UniProtKB-KW"/>
</dbReference>
<keyword evidence="1" id="KW-0547">Nucleotide-binding</keyword>
<dbReference type="Pfam" id="PF02682">
    <property type="entry name" value="CT_C_D"/>
    <property type="match status" value="1"/>
</dbReference>
<evidence type="ECO:0000256" key="2">
    <source>
        <dbReference type="ARBA" id="ARBA00022801"/>
    </source>
</evidence>
<accession>A0A1H2HKE1</accession>
<dbReference type="InterPro" id="IPR010016">
    <property type="entry name" value="PxpB"/>
</dbReference>
<dbReference type="GO" id="GO:0016787">
    <property type="term" value="F:hydrolase activity"/>
    <property type="evidence" value="ECO:0007669"/>
    <property type="project" value="UniProtKB-KW"/>
</dbReference>
<dbReference type="Gene3D" id="3.30.1360.40">
    <property type="match status" value="1"/>
</dbReference>
<dbReference type="SMART" id="SM00796">
    <property type="entry name" value="AHS1"/>
    <property type="match status" value="1"/>
</dbReference>
<reference evidence="6" key="1">
    <citation type="submission" date="2016-10" db="EMBL/GenBank/DDBJ databases">
        <authorList>
            <person name="Varghese N."/>
            <person name="Submissions S."/>
        </authorList>
    </citation>
    <scope>NUCLEOTIDE SEQUENCE [LARGE SCALE GENOMIC DNA]</scope>
    <source>
        <strain evidence="6">CECT 8338</strain>
    </source>
</reference>
<dbReference type="NCBIfam" id="TIGR00370">
    <property type="entry name" value="5-oxoprolinase subunit PxpB"/>
    <property type="match status" value="1"/>
</dbReference>
<dbReference type="PANTHER" id="PTHR34698:SF2">
    <property type="entry name" value="5-OXOPROLINASE SUBUNIT B"/>
    <property type="match status" value="1"/>
</dbReference>
<keyword evidence="3" id="KW-0067">ATP-binding</keyword>
<dbReference type="InterPro" id="IPR003833">
    <property type="entry name" value="CT_C_D"/>
</dbReference>
<name>A0A1H2HKE1_9GAMM</name>
<dbReference type="PANTHER" id="PTHR34698">
    <property type="entry name" value="5-OXOPROLINASE SUBUNIT B"/>
    <property type="match status" value="1"/>
</dbReference>